<comment type="caution">
    <text evidence="5">The sequence shown here is derived from an EMBL/GenBank/DDBJ whole genome shotgun (WGS) entry which is preliminary data.</text>
</comment>
<dbReference type="RefSeq" id="WP_127042480.1">
    <property type="nucleotide sequence ID" value="NZ_JAABOK010000002.1"/>
</dbReference>
<dbReference type="InterPro" id="IPR002347">
    <property type="entry name" value="SDR_fam"/>
</dbReference>
<dbReference type="SMART" id="SM00822">
    <property type="entry name" value="PKS_KR"/>
    <property type="match status" value="1"/>
</dbReference>
<dbReference type="Pfam" id="PF00106">
    <property type="entry name" value="adh_short"/>
    <property type="match status" value="1"/>
</dbReference>
<dbReference type="SUPFAM" id="SSF51735">
    <property type="entry name" value="NAD(P)-binding Rossmann-fold domains"/>
    <property type="match status" value="1"/>
</dbReference>
<evidence type="ECO:0000313" key="5">
    <source>
        <dbReference type="EMBL" id="NSL88246.1"/>
    </source>
</evidence>
<dbReference type="Proteomes" id="UP000281028">
    <property type="component" value="Unassembled WGS sequence"/>
</dbReference>
<evidence type="ECO:0000256" key="1">
    <source>
        <dbReference type="ARBA" id="ARBA00006484"/>
    </source>
</evidence>
<evidence type="ECO:0000313" key="6">
    <source>
        <dbReference type="Proteomes" id="UP000281028"/>
    </source>
</evidence>
<dbReference type="OrthoDB" id="9786056at2"/>
<dbReference type="Gene3D" id="3.40.50.720">
    <property type="entry name" value="NAD(P)-binding Rossmann-like Domain"/>
    <property type="match status" value="1"/>
</dbReference>
<accession>A0A3S1CQ51</accession>
<dbReference type="EMBL" id="RIAR02000001">
    <property type="protein sequence ID" value="NSL88246.1"/>
    <property type="molecule type" value="Genomic_DNA"/>
</dbReference>
<dbReference type="InterPro" id="IPR036291">
    <property type="entry name" value="NAD(P)-bd_dom_sf"/>
</dbReference>
<reference evidence="5" key="1">
    <citation type="submission" date="2020-05" db="EMBL/GenBank/DDBJ databases">
        <title>Chitinophaga laudate sp. nov., isolated from a tropical peat swamp.</title>
        <authorList>
            <person name="Goh C.B.S."/>
            <person name="Lee M.S."/>
            <person name="Parimannan S."/>
            <person name="Pasbakhsh P."/>
            <person name="Yule C.M."/>
            <person name="Rajandas H."/>
            <person name="Loke S."/>
            <person name="Croft L."/>
            <person name="Tan J.B.L."/>
        </authorList>
    </citation>
    <scope>NUCLEOTIDE SEQUENCE</scope>
    <source>
        <strain evidence="5">Mgbs1</strain>
    </source>
</reference>
<gene>
    <name evidence="5" type="ORF">ECE50_015500</name>
</gene>
<comment type="similarity">
    <text evidence="1 3">Belongs to the short-chain dehydrogenases/reductases (SDR) family.</text>
</comment>
<keyword evidence="2" id="KW-0560">Oxidoreductase</keyword>
<proteinExistence type="inferred from homology"/>
<dbReference type="InterPro" id="IPR020904">
    <property type="entry name" value="Sc_DH/Rdtase_CS"/>
</dbReference>
<dbReference type="PANTHER" id="PTHR44169:SF6">
    <property type="entry name" value="NADPH-DEPENDENT 1-ACYLDIHYDROXYACETONE PHOSPHATE REDUCTASE"/>
    <property type="match status" value="1"/>
</dbReference>
<evidence type="ECO:0000259" key="4">
    <source>
        <dbReference type="SMART" id="SM00822"/>
    </source>
</evidence>
<dbReference type="PROSITE" id="PS00061">
    <property type="entry name" value="ADH_SHORT"/>
    <property type="match status" value="1"/>
</dbReference>
<sequence length="266" mass="29344">MSKVILVTGASTGLGASIATYLTSRGYTVYGVSRNIQPEGHTFHTLQMDVSREDSIRQAVQTIIDEQGRIDVLINNAGLGLAGPVENLSLTDVSRVFDTNVMGLLRTTQAVLPFMRRQQSGLVINISSIASENGLPYRAAYSASKAAVDRLTEAMRTELAPYGVQACYVQPGGFNTDINANRITTTLPAGSVYKNSWERCMRIVHDSVSKGMSTEVFAPLIEKIIQQPRVKRMYRIGKPLEKFSVLLKKILPARTYEKMVSNHFQI</sequence>
<dbReference type="PANTHER" id="PTHR44169">
    <property type="entry name" value="NADPH-DEPENDENT 1-ACYLDIHYDROXYACETONE PHOSPHATE REDUCTASE"/>
    <property type="match status" value="1"/>
</dbReference>
<keyword evidence="6" id="KW-1185">Reference proteome</keyword>
<dbReference type="PRINTS" id="PR00080">
    <property type="entry name" value="SDRFAMILY"/>
</dbReference>
<protein>
    <submittedName>
        <fullName evidence="5">SDR family oxidoreductase</fullName>
    </submittedName>
</protein>
<dbReference type="CDD" id="cd05374">
    <property type="entry name" value="17beta-HSD-like_SDR_c"/>
    <property type="match status" value="1"/>
</dbReference>
<dbReference type="GO" id="GO:0016491">
    <property type="term" value="F:oxidoreductase activity"/>
    <property type="evidence" value="ECO:0007669"/>
    <property type="project" value="UniProtKB-KW"/>
</dbReference>
<evidence type="ECO:0000256" key="2">
    <source>
        <dbReference type="ARBA" id="ARBA00023002"/>
    </source>
</evidence>
<dbReference type="AlphaFoldDB" id="A0A3S1CQ51"/>
<dbReference type="PRINTS" id="PR00081">
    <property type="entry name" value="GDHRDH"/>
</dbReference>
<organism evidence="5 6">
    <name type="scientific">Chitinophaga solisilvae</name>
    <dbReference type="NCBI Taxonomy" id="1233460"/>
    <lineage>
        <taxon>Bacteria</taxon>
        <taxon>Pseudomonadati</taxon>
        <taxon>Bacteroidota</taxon>
        <taxon>Chitinophagia</taxon>
        <taxon>Chitinophagales</taxon>
        <taxon>Chitinophagaceae</taxon>
        <taxon>Chitinophaga</taxon>
    </lineage>
</organism>
<feature type="domain" description="Ketoreductase" evidence="4">
    <location>
        <begin position="3"/>
        <end position="174"/>
    </location>
</feature>
<evidence type="ECO:0000256" key="3">
    <source>
        <dbReference type="RuleBase" id="RU000363"/>
    </source>
</evidence>
<name>A0A3S1CQ51_9BACT</name>
<dbReference type="InterPro" id="IPR057326">
    <property type="entry name" value="KR_dom"/>
</dbReference>